<comment type="caution">
    <text evidence="2">The sequence shown here is derived from an EMBL/GenBank/DDBJ whole genome shotgun (WGS) entry which is preliminary data.</text>
</comment>
<dbReference type="RefSeq" id="WP_142905452.1">
    <property type="nucleotide sequence ID" value="NZ_ML660096.1"/>
</dbReference>
<feature type="signal peptide" evidence="1">
    <location>
        <begin position="1"/>
        <end position="25"/>
    </location>
</feature>
<dbReference type="AlphaFoldDB" id="A0A545TAI5"/>
<proteinExistence type="predicted"/>
<name>A0A545TAI5_9GAMM</name>
<dbReference type="OrthoDB" id="7513489at2"/>
<dbReference type="Pfam" id="PF11769">
    <property type="entry name" value="DUF3313"/>
    <property type="match status" value="1"/>
</dbReference>
<evidence type="ECO:0000256" key="1">
    <source>
        <dbReference type="SAM" id="SignalP"/>
    </source>
</evidence>
<dbReference type="InterPro" id="IPR021747">
    <property type="entry name" value="DUF3313"/>
</dbReference>
<gene>
    <name evidence="2" type="ORF">FKG94_16620</name>
</gene>
<keyword evidence="1" id="KW-0732">Signal</keyword>
<sequence>MHSSNPPLQHPVACLLLAVLFNALAAAAAAQNDITFDGLQRVPHSKLDEVYVNPDADFARYRRLMLVEPTVAFQKGWKREHRSVSDRDIEQLKHRVAKLFREVMVEEMEAGGHPVVTEPGADVLLARPAIIDLDITAPDVTTAGRVQTYVTSAGAATLYLELFDSYSGAILARIIDRKASRDDRIFHLSSRVYNTAEARRVVRRWAKLLLERWDEIHGATPREP</sequence>
<dbReference type="EMBL" id="VHSG01000017">
    <property type="protein sequence ID" value="TQV74229.1"/>
    <property type="molecule type" value="Genomic_DNA"/>
</dbReference>
<evidence type="ECO:0000313" key="3">
    <source>
        <dbReference type="Proteomes" id="UP000319732"/>
    </source>
</evidence>
<keyword evidence="3" id="KW-1185">Reference proteome</keyword>
<reference evidence="2 3" key="1">
    <citation type="submission" date="2019-06" db="EMBL/GenBank/DDBJ databases">
        <title>Whole genome sequence for Cellvibrionaceae sp. R142.</title>
        <authorList>
            <person name="Wang G."/>
        </authorList>
    </citation>
    <scope>NUCLEOTIDE SEQUENCE [LARGE SCALE GENOMIC DNA]</scope>
    <source>
        <strain evidence="2 3">R142</strain>
    </source>
</reference>
<accession>A0A545TAI5</accession>
<dbReference type="Proteomes" id="UP000319732">
    <property type="component" value="Unassembled WGS sequence"/>
</dbReference>
<feature type="chain" id="PRO_5022034964" evidence="1">
    <location>
        <begin position="26"/>
        <end position="224"/>
    </location>
</feature>
<evidence type="ECO:0000313" key="2">
    <source>
        <dbReference type="EMBL" id="TQV74229.1"/>
    </source>
</evidence>
<organism evidence="2 3">
    <name type="scientific">Exilibacterium tricleocarpae</name>
    <dbReference type="NCBI Taxonomy" id="2591008"/>
    <lineage>
        <taxon>Bacteria</taxon>
        <taxon>Pseudomonadati</taxon>
        <taxon>Pseudomonadota</taxon>
        <taxon>Gammaproteobacteria</taxon>
        <taxon>Cellvibrionales</taxon>
        <taxon>Cellvibrionaceae</taxon>
        <taxon>Exilibacterium</taxon>
    </lineage>
</organism>
<protein>
    <submittedName>
        <fullName evidence="2">DUF3313 domain-containing protein</fullName>
    </submittedName>
</protein>